<dbReference type="Gene3D" id="3.10.129.10">
    <property type="entry name" value="Hotdog Thioesterase"/>
    <property type="match status" value="1"/>
</dbReference>
<dbReference type="InterPro" id="IPR029069">
    <property type="entry name" value="HotDog_dom_sf"/>
</dbReference>
<dbReference type="InterPro" id="IPR039298">
    <property type="entry name" value="ACOT13"/>
</dbReference>
<evidence type="ECO:0000256" key="1">
    <source>
        <dbReference type="ARBA" id="ARBA00008324"/>
    </source>
</evidence>
<evidence type="ECO:0000256" key="2">
    <source>
        <dbReference type="ARBA" id="ARBA00022801"/>
    </source>
</evidence>
<evidence type="ECO:0000313" key="5">
    <source>
        <dbReference type="EMBL" id="PYI38732.1"/>
    </source>
</evidence>
<proteinExistence type="inferred from homology"/>
<dbReference type="PANTHER" id="PTHR21660">
    <property type="entry name" value="THIOESTERASE SUPERFAMILY MEMBER-RELATED"/>
    <property type="match status" value="1"/>
</dbReference>
<reference evidence="5 6" key="1">
    <citation type="submission" date="2018-05" db="EMBL/GenBank/DDBJ databases">
        <title>Genetic diversity of glacier-inhabiting Cryobacterium bacteria in China and description of Cryobacterium mengkeensis sp. nov. and Arthrobacter glacialis sp. nov.</title>
        <authorList>
            <person name="Liu Q."/>
            <person name="Xin Y.-H."/>
        </authorList>
    </citation>
    <scope>NUCLEOTIDE SEQUENCE [LARGE SCALE GENOMIC DNA]</scope>
    <source>
        <strain evidence="5 6">B7</strain>
    </source>
</reference>
<dbReference type="Proteomes" id="UP000247980">
    <property type="component" value="Unassembled WGS sequence"/>
</dbReference>
<dbReference type="NCBIfam" id="TIGR00369">
    <property type="entry name" value="unchar_dom_1"/>
    <property type="match status" value="1"/>
</dbReference>
<evidence type="ECO:0000259" key="4">
    <source>
        <dbReference type="Pfam" id="PF03061"/>
    </source>
</evidence>
<dbReference type="InterPro" id="IPR003736">
    <property type="entry name" value="PAAI_dom"/>
</dbReference>
<evidence type="ECO:0000256" key="3">
    <source>
        <dbReference type="SAM" id="MobiDB-lite"/>
    </source>
</evidence>
<accession>A0A2V5ITN5</accession>
<sequence>MVQRPDSAFRHLGCYSKVSSPRISSIVRITPPSLVHGGSAGTTASGGTHVRATPEPATNRSRTIRYHSPEDDKKKLFSQSGLEQLRALSDGRTPAPPISSHVGLEFVSVAEGDVVMTAQPDESHYNPIGSVHGGFFATVLDSVCGCAVHSTLPAGVGYTSLEIKVSFLRPITAETGTVTAHGWVTRRGKTAAFVEADIRDREGRVLATASSTCLIIAMGVTQ</sequence>
<keyword evidence="6" id="KW-1185">Reference proteome</keyword>
<protein>
    <submittedName>
        <fullName evidence="5">Aromatic compound degradation protein PaaI</fullName>
    </submittedName>
</protein>
<dbReference type="SUPFAM" id="SSF54637">
    <property type="entry name" value="Thioesterase/thiol ester dehydrase-isomerase"/>
    <property type="match status" value="1"/>
</dbReference>
<dbReference type="AlphaFoldDB" id="A0A2V5ITN5"/>
<evidence type="ECO:0000313" key="6">
    <source>
        <dbReference type="Proteomes" id="UP000247980"/>
    </source>
</evidence>
<comment type="caution">
    <text evidence="5">The sequence shown here is derived from an EMBL/GenBank/DDBJ whole genome shotgun (WGS) entry which is preliminary data.</text>
</comment>
<dbReference type="GO" id="GO:0047617">
    <property type="term" value="F:fatty acyl-CoA hydrolase activity"/>
    <property type="evidence" value="ECO:0007669"/>
    <property type="project" value="InterPro"/>
</dbReference>
<feature type="region of interest" description="Disordered" evidence="3">
    <location>
        <begin position="34"/>
        <end position="61"/>
    </location>
</feature>
<dbReference type="PANTHER" id="PTHR21660:SF1">
    <property type="entry name" value="ACYL-COENZYME A THIOESTERASE 13"/>
    <property type="match status" value="1"/>
</dbReference>
<gene>
    <name evidence="5" type="ORF">CVS30_09270</name>
</gene>
<dbReference type="EMBL" id="QJVC01000006">
    <property type="protein sequence ID" value="PYI38732.1"/>
    <property type="molecule type" value="Genomic_DNA"/>
</dbReference>
<comment type="similarity">
    <text evidence="1">Belongs to the thioesterase PaaI family.</text>
</comment>
<dbReference type="InterPro" id="IPR006683">
    <property type="entry name" value="Thioestr_dom"/>
</dbReference>
<feature type="domain" description="Thioesterase" evidence="4">
    <location>
        <begin position="129"/>
        <end position="206"/>
    </location>
</feature>
<organism evidence="5 6">
    <name type="scientific">Arthrobacter psychrolactophilus</name>
    <dbReference type="NCBI Taxonomy" id="92442"/>
    <lineage>
        <taxon>Bacteria</taxon>
        <taxon>Bacillati</taxon>
        <taxon>Actinomycetota</taxon>
        <taxon>Actinomycetes</taxon>
        <taxon>Micrococcales</taxon>
        <taxon>Micrococcaceae</taxon>
        <taxon>Arthrobacter</taxon>
    </lineage>
</organism>
<dbReference type="Pfam" id="PF03061">
    <property type="entry name" value="4HBT"/>
    <property type="match status" value="1"/>
</dbReference>
<keyword evidence="2" id="KW-0378">Hydrolase</keyword>
<dbReference type="CDD" id="cd03443">
    <property type="entry name" value="PaaI_thioesterase"/>
    <property type="match status" value="1"/>
</dbReference>
<name>A0A2V5ITN5_9MICC</name>
<dbReference type="OrthoDB" id="9813282at2"/>